<dbReference type="SUPFAM" id="SSF81301">
    <property type="entry name" value="Nucleotidyltransferase"/>
    <property type="match status" value="1"/>
</dbReference>
<dbReference type="InterPro" id="IPR006674">
    <property type="entry name" value="HD_domain"/>
</dbReference>
<evidence type="ECO:0000256" key="5">
    <source>
        <dbReference type="ARBA" id="ARBA00022723"/>
    </source>
</evidence>
<evidence type="ECO:0000313" key="10">
    <source>
        <dbReference type="EMBL" id="KKU26546.1"/>
    </source>
</evidence>
<dbReference type="InterPro" id="IPR002646">
    <property type="entry name" value="PolA_pol_head_dom"/>
</dbReference>
<evidence type="ECO:0000256" key="6">
    <source>
        <dbReference type="ARBA" id="ARBA00022741"/>
    </source>
</evidence>
<keyword evidence="2 8" id="KW-0808">Transferase</keyword>
<dbReference type="SUPFAM" id="SSF81891">
    <property type="entry name" value="Poly A polymerase C-terminal region-like"/>
    <property type="match status" value="1"/>
</dbReference>
<keyword evidence="4" id="KW-0548">Nucleotidyltransferase</keyword>
<dbReference type="CDD" id="cd05398">
    <property type="entry name" value="NT_ClassII-CCAase"/>
    <property type="match status" value="1"/>
</dbReference>
<comment type="similarity">
    <text evidence="8">Belongs to the tRNA nucleotidyltransferase/poly(A) polymerase family.</text>
</comment>
<reference evidence="10 11" key="1">
    <citation type="journal article" date="2015" name="Nature">
        <title>rRNA introns, odd ribosomes, and small enigmatic genomes across a large radiation of phyla.</title>
        <authorList>
            <person name="Brown C.T."/>
            <person name="Hug L.A."/>
            <person name="Thomas B.C."/>
            <person name="Sharon I."/>
            <person name="Castelle C.J."/>
            <person name="Singh A."/>
            <person name="Wilkins M.J."/>
            <person name="Williams K.H."/>
            <person name="Banfield J.F."/>
        </authorList>
    </citation>
    <scope>NUCLEOTIDE SEQUENCE [LARGE SCALE GENOMIC DNA]</scope>
</reference>
<evidence type="ECO:0000256" key="1">
    <source>
        <dbReference type="ARBA" id="ARBA00001946"/>
    </source>
</evidence>
<dbReference type="InterPro" id="IPR006675">
    <property type="entry name" value="HDIG_dom"/>
</dbReference>
<dbReference type="Pfam" id="PF12627">
    <property type="entry name" value="PolyA_pol_RNAbd"/>
    <property type="match status" value="1"/>
</dbReference>
<comment type="caution">
    <text evidence="10">The sequence shown here is derived from an EMBL/GenBank/DDBJ whole genome shotgun (WGS) entry which is preliminary data.</text>
</comment>
<dbReference type="InterPro" id="IPR003607">
    <property type="entry name" value="HD/PDEase_dom"/>
</dbReference>
<dbReference type="PATRIC" id="fig|1619042.3.peg.315"/>
<protein>
    <submittedName>
        <fullName evidence="10">PolyA polymerase</fullName>
    </submittedName>
</protein>
<keyword evidence="7" id="KW-0460">Magnesium</keyword>
<dbReference type="PANTHER" id="PTHR46173:SF1">
    <property type="entry name" value="CCA TRNA NUCLEOTIDYLTRANSFERASE 1, MITOCHONDRIAL"/>
    <property type="match status" value="1"/>
</dbReference>
<dbReference type="CDD" id="cd00077">
    <property type="entry name" value="HDc"/>
    <property type="match status" value="1"/>
</dbReference>
<evidence type="ECO:0000256" key="7">
    <source>
        <dbReference type="ARBA" id="ARBA00022842"/>
    </source>
</evidence>
<evidence type="ECO:0000256" key="8">
    <source>
        <dbReference type="RuleBase" id="RU003953"/>
    </source>
</evidence>
<dbReference type="GO" id="GO:0008033">
    <property type="term" value="P:tRNA processing"/>
    <property type="evidence" value="ECO:0007669"/>
    <property type="project" value="UniProtKB-KW"/>
</dbReference>
<dbReference type="Gene3D" id="1.10.246.80">
    <property type="match status" value="1"/>
</dbReference>
<evidence type="ECO:0000313" key="11">
    <source>
        <dbReference type="Proteomes" id="UP000034175"/>
    </source>
</evidence>
<evidence type="ECO:0000259" key="9">
    <source>
        <dbReference type="SMART" id="SM00471"/>
    </source>
</evidence>
<proteinExistence type="inferred from homology"/>
<gene>
    <name evidence="10" type="ORF">UX39_C0008G0009</name>
</gene>
<dbReference type="SMART" id="SM00471">
    <property type="entry name" value="HDc"/>
    <property type="match status" value="1"/>
</dbReference>
<dbReference type="GO" id="GO:0046872">
    <property type="term" value="F:metal ion binding"/>
    <property type="evidence" value="ECO:0007669"/>
    <property type="project" value="UniProtKB-KW"/>
</dbReference>
<dbReference type="PANTHER" id="PTHR46173">
    <property type="entry name" value="CCA TRNA NUCLEOTIDYLTRANSFERASE 1, MITOCHONDRIAL"/>
    <property type="match status" value="1"/>
</dbReference>
<dbReference type="GO" id="GO:0000166">
    <property type="term" value="F:nucleotide binding"/>
    <property type="evidence" value="ECO:0007669"/>
    <property type="project" value="UniProtKB-KW"/>
</dbReference>
<dbReference type="Gene3D" id="1.10.3090.10">
    <property type="entry name" value="cca-adding enzyme, domain 2"/>
    <property type="match status" value="1"/>
</dbReference>
<accession>A0A0G1P1E0</accession>
<name>A0A0G1P1E0_9BACT</name>
<keyword evidence="3" id="KW-0819">tRNA processing</keyword>
<sequence>MKASTNSSLFDLPKEVVTISDTLKKAGFEAYLIGGCVRDLILKRKPKDWDFTTNATPEEIAKLFSKTFYENTYGTVGVVNESVEDETLKVVEVTPYRLESGYSDKRRPDNVQWSKKLEDDLQRRDFTINAIALEVRETSGQLHKGHLVDLYKGQEDLGRKTLRTVGDPHARFSEDALRMLRAIRISTELGFIIESETASAIVKYAHLLKEIAHERIREEFERIIMSDNPMVGIILSQKLGILQYVVPELEKSIGVEQNQAHAYHVWEHLVRSLQHAADKKWSLEIRLAALFHDISKPETRRASRETKWTFYGHDVVGSRVTQKILTRLKFPVKLIEKVTKLVRWHMFFSDTEQITPSAVRRLLAKVGQDNVWDLMNLRICDRIGTGRPKENPYRLRKYKAMLEEVMRDPVSVGMLKIDGNKIMEVTHVTPGPKIGHILNALMEEVLENPKLNDEVFLVKRSVELSELSEKELKTLADKGKEKKDKLEEENIKEIRGRYHVE</sequence>
<evidence type="ECO:0000256" key="4">
    <source>
        <dbReference type="ARBA" id="ARBA00022695"/>
    </source>
</evidence>
<organism evidence="10 11">
    <name type="scientific">Candidatus Magasanikbacteria bacterium GW2011_GWA2_46_17</name>
    <dbReference type="NCBI Taxonomy" id="1619042"/>
    <lineage>
        <taxon>Bacteria</taxon>
        <taxon>Candidatus Magasanikiibacteriota</taxon>
    </lineage>
</organism>
<dbReference type="InterPro" id="IPR043519">
    <property type="entry name" value="NT_sf"/>
</dbReference>
<feature type="domain" description="HD/PDEase" evidence="9">
    <location>
        <begin position="261"/>
        <end position="395"/>
    </location>
</feature>
<dbReference type="NCBIfam" id="TIGR00277">
    <property type="entry name" value="HDIG"/>
    <property type="match status" value="1"/>
</dbReference>
<keyword evidence="5" id="KW-0479">Metal-binding</keyword>
<dbReference type="GO" id="GO:0000049">
    <property type="term" value="F:tRNA binding"/>
    <property type="evidence" value="ECO:0007669"/>
    <property type="project" value="TreeGrafter"/>
</dbReference>
<keyword evidence="8" id="KW-0694">RNA-binding</keyword>
<comment type="cofactor">
    <cofactor evidence="1">
        <name>Mg(2+)</name>
        <dbReference type="ChEBI" id="CHEBI:18420"/>
    </cofactor>
</comment>
<keyword evidence="6" id="KW-0547">Nucleotide-binding</keyword>
<dbReference type="Proteomes" id="UP000034175">
    <property type="component" value="Unassembled WGS sequence"/>
</dbReference>
<dbReference type="InterPro" id="IPR050264">
    <property type="entry name" value="Bact_CCA-adding_enz_type3_sf"/>
</dbReference>
<dbReference type="Pfam" id="PF01966">
    <property type="entry name" value="HD"/>
    <property type="match status" value="1"/>
</dbReference>
<dbReference type="GO" id="GO:0016779">
    <property type="term" value="F:nucleotidyltransferase activity"/>
    <property type="evidence" value="ECO:0007669"/>
    <property type="project" value="UniProtKB-KW"/>
</dbReference>
<dbReference type="EMBL" id="LCMA01000008">
    <property type="protein sequence ID" value="KKU26546.1"/>
    <property type="molecule type" value="Genomic_DNA"/>
</dbReference>
<dbReference type="Gene3D" id="3.30.460.10">
    <property type="entry name" value="Beta Polymerase, domain 2"/>
    <property type="match status" value="1"/>
</dbReference>
<evidence type="ECO:0000256" key="3">
    <source>
        <dbReference type="ARBA" id="ARBA00022694"/>
    </source>
</evidence>
<evidence type="ECO:0000256" key="2">
    <source>
        <dbReference type="ARBA" id="ARBA00022679"/>
    </source>
</evidence>
<dbReference type="Pfam" id="PF01743">
    <property type="entry name" value="PolyA_pol"/>
    <property type="match status" value="1"/>
</dbReference>
<dbReference type="AlphaFoldDB" id="A0A0G1P1E0"/>
<dbReference type="InterPro" id="IPR032828">
    <property type="entry name" value="PolyA_RNA-bd"/>
</dbReference>